<dbReference type="AlphaFoldDB" id="A0A0F9CTM1"/>
<evidence type="ECO:0000256" key="1">
    <source>
        <dbReference type="SAM" id="MobiDB-lite"/>
    </source>
</evidence>
<dbReference type="EMBL" id="LAZR01042632">
    <property type="protein sequence ID" value="KKL09056.1"/>
    <property type="molecule type" value="Genomic_DNA"/>
</dbReference>
<keyword evidence="2" id="KW-0472">Membrane</keyword>
<feature type="region of interest" description="Disordered" evidence="1">
    <location>
        <begin position="262"/>
        <end position="300"/>
    </location>
</feature>
<accession>A0A0F9CTM1</accession>
<feature type="transmembrane region" description="Helical" evidence="2">
    <location>
        <begin position="163"/>
        <end position="181"/>
    </location>
</feature>
<feature type="compositionally biased region" description="Polar residues" evidence="1">
    <location>
        <begin position="262"/>
        <end position="275"/>
    </location>
</feature>
<gene>
    <name evidence="3" type="ORF">LCGC14_2569690</name>
</gene>
<protein>
    <submittedName>
        <fullName evidence="3">Uncharacterized protein</fullName>
    </submittedName>
</protein>
<feature type="transmembrane region" description="Helical" evidence="2">
    <location>
        <begin position="19"/>
        <end position="44"/>
    </location>
</feature>
<feature type="transmembrane region" description="Helical" evidence="2">
    <location>
        <begin position="56"/>
        <end position="75"/>
    </location>
</feature>
<sequence length="416" mass="45437">MSPAAEAVIQRLDATRQKWWLFTLLTTCALAGCVSLALILIFMLCDAFVTVGQTTLLVMSSVWLVVNVGLIAVVGRRSAQSQRSLEATARRIESEYPQLGSNLINLIQLSENVDDESRPFRHAAVDHTVANIGQTRFENAAAKESRRRRFVYRMQTPRDLAESSLLLCVLIAIAVYCHLSIPNLGSAASRLMTPWTFVPSVGTVEIEIITPQPHDTEVMMEAALEITAEIRTPAGELPVATLFVTPQGEAEKELPMALLQETSTRQTSAEQSDTATRAAEENDTGSDIDTGNDTDTDSDIVNDIGKQEKQQSAKRSARFTLTIPAIQHSRSSAYVAECKNNLREIGRDLADYSETHGGYFPQVPTKGKQAAAGIYAPILREANLLRDAKRIVCPGSSLAGRSPLKIPSLRELQTAS</sequence>
<name>A0A0F9CTM1_9ZZZZ</name>
<feature type="non-terminal residue" evidence="3">
    <location>
        <position position="416"/>
    </location>
</feature>
<keyword evidence="2" id="KW-0812">Transmembrane</keyword>
<feature type="compositionally biased region" description="Acidic residues" evidence="1">
    <location>
        <begin position="281"/>
        <end position="300"/>
    </location>
</feature>
<evidence type="ECO:0000313" key="3">
    <source>
        <dbReference type="EMBL" id="KKL09056.1"/>
    </source>
</evidence>
<comment type="caution">
    <text evidence="3">The sequence shown here is derived from an EMBL/GenBank/DDBJ whole genome shotgun (WGS) entry which is preliminary data.</text>
</comment>
<keyword evidence="2" id="KW-1133">Transmembrane helix</keyword>
<proteinExistence type="predicted"/>
<evidence type="ECO:0000256" key="2">
    <source>
        <dbReference type="SAM" id="Phobius"/>
    </source>
</evidence>
<organism evidence="3">
    <name type="scientific">marine sediment metagenome</name>
    <dbReference type="NCBI Taxonomy" id="412755"/>
    <lineage>
        <taxon>unclassified sequences</taxon>
        <taxon>metagenomes</taxon>
        <taxon>ecological metagenomes</taxon>
    </lineage>
</organism>
<reference evidence="3" key="1">
    <citation type="journal article" date="2015" name="Nature">
        <title>Complex archaea that bridge the gap between prokaryotes and eukaryotes.</title>
        <authorList>
            <person name="Spang A."/>
            <person name="Saw J.H."/>
            <person name="Jorgensen S.L."/>
            <person name="Zaremba-Niedzwiedzka K."/>
            <person name="Martijn J."/>
            <person name="Lind A.E."/>
            <person name="van Eijk R."/>
            <person name="Schleper C."/>
            <person name="Guy L."/>
            <person name="Ettema T.J."/>
        </authorList>
    </citation>
    <scope>NUCLEOTIDE SEQUENCE</scope>
</reference>